<dbReference type="CDD" id="cd21133">
    <property type="entry name" value="EVE"/>
    <property type="match status" value="1"/>
</dbReference>
<dbReference type="InterPro" id="IPR015947">
    <property type="entry name" value="PUA-like_sf"/>
</dbReference>
<dbReference type="InterPro" id="IPR052181">
    <property type="entry name" value="5hmC_binding"/>
</dbReference>
<evidence type="ECO:0000313" key="2">
    <source>
        <dbReference type="EMBL" id="MBB5696709.1"/>
    </source>
</evidence>
<dbReference type="Proteomes" id="UP000557739">
    <property type="component" value="Unassembled WGS sequence"/>
</dbReference>
<gene>
    <name evidence="2" type="ORF">FHR19_000034</name>
</gene>
<dbReference type="SUPFAM" id="SSF88697">
    <property type="entry name" value="PUA domain-like"/>
    <property type="match status" value="1"/>
</dbReference>
<evidence type="ECO:0000313" key="3">
    <source>
        <dbReference type="Proteomes" id="UP000557739"/>
    </source>
</evidence>
<name>A0A7W9AM46_9SPHN</name>
<feature type="domain" description="EVE" evidence="1">
    <location>
        <begin position="3"/>
        <end position="130"/>
    </location>
</feature>
<proteinExistence type="predicted"/>
<dbReference type="Pfam" id="PF01878">
    <property type="entry name" value="EVE"/>
    <property type="match status" value="1"/>
</dbReference>
<evidence type="ECO:0000259" key="1">
    <source>
        <dbReference type="Pfam" id="PF01878"/>
    </source>
</evidence>
<dbReference type="EMBL" id="JACIJJ010000001">
    <property type="protein sequence ID" value="MBB5696709.1"/>
    <property type="molecule type" value="Genomic_DNA"/>
</dbReference>
<accession>A0A7W9AM46</accession>
<comment type="caution">
    <text evidence="2">The sequence shown here is derived from an EMBL/GenBank/DDBJ whole genome shotgun (WGS) entry which is preliminary data.</text>
</comment>
<dbReference type="PANTHER" id="PTHR14087">
    <property type="entry name" value="THYMOCYTE NUCLEAR PROTEIN 1"/>
    <property type="match status" value="1"/>
</dbReference>
<keyword evidence="3" id="KW-1185">Reference proteome</keyword>
<protein>
    <submittedName>
        <fullName evidence="2">Putative RNA-binding protein with PUA-like domain</fullName>
    </submittedName>
</protein>
<dbReference type="PANTHER" id="PTHR14087:SF7">
    <property type="entry name" value="THYMOCYTE NUCLEAR PROTEIN 1"/>
    <property type="match status" value="1"/>
</dbReference>
<reference evidence="2 3" key="1">
    <citation type="submission" date="2020-08" db="EMBL/GenBank/DDBJ databases">
        <title>Genomic Encyclopedia of Type Strains, Phase IV (KMG-IV): sequencing the most valuable type-strain genomes for metagenomic binning, comparative biology and taxonomic classification.</title>
        <authorList>
            <person name="Goeker M."/>
        </authorList>
    </citation>
    <scope>NUCLEOTIDE SEQUENCE [LARGE SCALE GENOMIC DNA]</scope>
    <source>
        <strain evidence="2 3">DSM 27244</strain>
    </source>
</reference>
<dbReference type="InterPro" id="IPR047197">
    <property type="entry name" value="THYN1-like_EVE"/>
</dbReference>
<dbReference type="Gene3D" id="3.10.590.10">
    <property type="entry name" value="ph1033 like domains"/>
    <property type="match status" value="1"/>
</dbReference>
<sequence>MALWLMKSEPDVFGWDDLVRDGKTEWDGVRNHTAARNLREMRVGDRAFFYHSNIGLQIVGIMEIAREAKKDGEEGNWVSVECRPVEPLPHPVTLKMVKAEPRLAEMELVKYSRLSVGRVSPEEWAVVLEMAGAK</sequence>
<dbReference type="RefSeq" id="WP_184023125.1">
    <property type="nucleotide sequence ID" value="NZ_JACIJJ010000001.1"/>
</dbReference>
<dbReference type="InterPro" id="IPR002740">
    <property type="entry name" value="EVE_domain"/>
</dbReference>
<dbReference type="AlphaFoldDB" id="A0A7W9AM46"/>
<organism evidence="2 3">
    <name type="scientific">Sphingomonas yantingensis</name>
    <dbReference type="NCBI Taxonomy" id="1241761"/>
    <lineage>
        <taxon>Bacteria</taxon>
        <taxon>Pseudomonadati</taxon>
        <taxon>Pseudomonadota</taxon>
        <taxon>Alphaproteobacteria</taxon>
        <taxon>Sphingomonadales</taxon>
        <taxon>Sphingomonadaceae</taxon>
        <taxon>Sphingomonas</taxon>
    </lineage>
</organism>